<reference evidence="1" key="1">
    <citation type="submission" date="2018-05" db="EMBL/GenBank/DDBJ databases">
        <authorList>
            <person name="Lanie J.A."/>
            <person name="Ng W.-L."/>
            <person name="Kazmierczak K.M."/>
            <person name="Andrzejewski T.M."/>
            <person name="Davidsen T.M."/>
            <person name="Wayne K.J."/>
            <person name="Tettelin H."/>
            <person name="Glass J.I."/>
            <person name="Rusch D."/>
            <person name="Podicherti R."/>
            <person name="Tsui H.-C.T."/>
            <person name="Winkler M.E."/>
        </authorList>
    </citation>
    <scope>NUCLEOTIDE SEQUENCE</scope>
</reference>
<name>A0A382SHH0_9ZZZZ</name>
<protein>
    <submittedName>
        <fullName evidence="1">Uncharacterized protein</fullName>
    </submittedName>
</protein>
<dbReference type="AlphaFoldDB" id="A0A382SHH0"/>
<evidence type="ECO:0000313" key="1">
    <source>
        <dbReference type="EMBL" id="SVD09299.1"/>
    </source>
</evidence>
<feature type="non-terminal residue" evidence="1">
    <location>
        <position position="1"/>
    </location>
</feature>
<gene>
    <name evidence="1" type="ORF">METZ01_LOCUS362153</name>
</gene>
<dbReference type="EMBL" id="UINC01129118">
    <property type="protein sequence ID" value="SVD09299.1"/>
    <property type="molecule type" value="Genomic_DNA"/>
</dbReference>
<proteinExistence type="predicted"/>
<sequence>RCGIRGVAGYQLKTARRSLNIMFQEWANRGIHLWEIADGYLTLVASTNQYIGYRSSADGTSTLLNSAGAALYGTDDIFEASYRSSAGTTSQSDSPLTKISRSTYSALSNKLAVGQPSQYWVQRFIDRVTVTLYTTPSSSQAGDQVQFYYMKRIEDAGAYTNAADVPYYYIPCMCAGLAYYVSMKYSPDRTQNLKLLYEDELLRAEAADGSEASTFITPKTYYPSSA</sequence>
<organism evidence="1">
    <name type="scientific">marine metagenome</name>
    <dbReference type="NCBI Taxonomy" id="408172"/>
    <lineage>
        <taxon>unclassified sequences</taxon>
        <taxon>metagenomes</taxon>
        <taxon>ecological metagenomes</taxon>
    </lineage>
</organism>
<accession>A0A382SHH0</accession>